<organism evidence="3 4">
    <name type="scientific">Sphingomonas natans</name>
    <dbReference type="NCBI Taxonomy" id="3063330"/>
    <lineage>
        <taxon>Bacteria</taxon>
        <taxon>Pseudomonadati</taxon>
        <taxon>Pseudomonadota</taxon>
        <taxon>Alphaproteobacteria</taxon>
        <taxon>Sphingomonadales</taxon>
        <taxon>Sphingomonadaceae</taxon>
        <taxon>Sphingomonas</taxon>
    </lineage>
</organism>
<dbReference type="InterPro" id="IPR026841">
    <property type="entry name" value="Aur1/Ipt1"/>
</dbReference>
<evidence type="ECO:0000259" key="2">
    <source>
        <dbReference type="Pfam" id="PF14378"/>
    </source>
</evidence>
<feature type="transmembrane region" description="Helical" evidence="1">
    <location>
        <begin position="158"/>
        <end position="175"/>
    </location>
</feature>
<evidence type="ECO:0000313" key="4">
    <source>
        <dbReference type="Proteomes" id="UP001169764"/>
    </source>
</evidence>
<reference evidence="3" key="1">
    <citation type="submission" date="2023-07" db="EMBL/GenBank/DDBJ databases">
        <authorList>
            <person name="Kim M."/>
        </authorList>
    </citation>
    <scope>NUCLEOTIDE SEQUENCE</scope>
    <source>
        <strain evidence="3">BIUV-7</strain>
    </source>
</reference>
<name>A0ABT8Y618_9SPHN</name>
<dbReference type="EMBL" id="JAUOTP010000002">
    <property type="protein sequence ID" value="MDO6413767.1"/>
    <property type="molecule type" value="Genomic_DNA"/>
</dbReference>
<accession>A0ABT8Y618</accession>
<feature type="domain" description="Inositolphosphotransferase Aur1/Ipt1" evidence="2">
    <location>
        <begin position="126"/>
        <end position="311"/>
    </location>
</feature>
<comment type="caution">
    <text evidence="3">The sequence shown here is derived from an EMBL/GenBank/DDBJ whole genome shotgun (WGS) entry which is preliminary data.</text>
</comment>
<keyword evidence="1" id="KW-0472">Membrane</keyword>
<gene>
    <name evidence="3" type="ORF">Q4F19_05175</name>
</gene>
<evidence type="ECO:0000313" key="3">
    <source>
        <dbReference type="EMBL" id="MDO6413767.1"/>
    </source>
</evidence>
<feature type="transmembrane region" description="Helical" evidence="1">
    <location>
        <begin position="300"/>
        <end position="320"/>
    </location>
</feature>
<feature type="transmembrane region" description="Helical" evidence="1">
    <location>
        <begin position="56"/>
        <end position="76"/>
    </location>
</feature>
<protein>
    <submittedName>
        <fullName evidence="3">Phosphatase PAP2 family protein</fullName>
    </submittedName>
</protein>
<sequence>MPFSTTAAQISKVFSDRDEPAAGAPAIALPGIWLAGALALSLFGFVWLMLWTDETISPLAVGTSTICAAGIVIVAVRTIFREAVAGWPRAARDFSEYLGLFGAICLLGAMASYPIAAINHGFADARLAAIDQQLRFNWIAWYDVVAAHPALQMLGRSVYDSIFVTPVILLGYFAATGRQADARRFILSFWLAAVLTLSLFSLMPAEGPLAFLWHGPVPYMPVSALYQAELIPALRDHALHSIDPGQLRGLVCAPSFHAASATLFIATAWRARSLRWPLITLNGAMLLATPVEGTHYCADLLAGILVSLVAIIGGYALTHLAGRRAVSALRVGRMSS</sequence>
<keyword evidence="1" id="KW-1133">Transmembrane helix</keyword>
<keyword evidence="4" id="KW-1185">Reference proteome</keyword>
<evidence type="ECO:0000256" key="1">
    <source>
        <dbReference type="SAM" id="Phobius"/>
    </source>
</evidence>
<feature type="transmembrane region" description="Helical" evidence="1">
    <location>
        <begin position="97"/>
        <end position="116"/>
    </location>
</feature>
<dbReference type="RefSeq" id="WP_303540458.1">
    <property type="nucleotide sequence ID" value="NZ_JAUOTP010000002.1"/>
</dbReference>
<keyword evidence="1" id="KW-0812">Transmembrane</keyword>
<proteinExistence type="predicted"/>
<dbReference type="Proteomes" id="UP001169764">
    <property type="component" value="Unassembled WGS sequence"/>
</dbReference>
<dbReference type="Pfam" id="PF14378">
    <property type="entry name" value="PAP2_3"/>
    <property type="match status" value="1"/>
</dbReference>
<feature type="transmembrane region" description="Helical" evidence="1">
    <location>
        <begin position="187"/>
        <end position="205"/>
    </location>
</feature>
<feature type="transmembrane region" description="Helical" evidence="1">
    <location>
        <begin position="21"/>
        <end position="50"/>
    </location>
</feature>